<keyword evidence="12" id="KW-1185">Reference proteome</keyword>
<dbReference type="GO" id="GO:0006605">
    <property type="term" value="P:protein targeting"/>
    <property type="evidence" value="ECO:0007669"/>
    <property type="project" value="UniProtKB-UniRule"/>
</dbReference>
<name>A0A1X7ANE7_9GAMM</name>
<gene>
    <name evidence="11" type="primary">fliR_2</name>
    <name evidence="11" type="ORF">EHSB41UT_03400</name>
</gene>
<keyword evidence="6 10" id="KW-1133">Transmembrane helix</keyword>
<keyword evidence="11" id="KW-0282">Flagellum</keyword>
<keyword evidence="8 10" id="KW-0975">Bacterial flagellum</keyword>
<evidence type="ECO:0000256" key="9">
    <source>
        <dbReference type="NCBIfam" id="TIGR01400"/>
    </source>
</evidence>
<keyword evidence="11" id="KW-0966">Cell projection</keyword>
<dbReference type="GO" id="GO:0005886">
    <property type="term" value="C:plasma membrane"/>
    <property type="evidence" value="ECO:0007669"/>
    <property type="project" value="UniProtKB-SubCell"/>
</dbReference>
<dbReference type="PANTHER" id="PTHR30065:SF8">
    <property type="entry name" value="FLAGELLAR BIOSYNTHETIC PROTEIN FLIR"/>
    <property type="match status" value="1"/>
</dbReference>
<keyword evidence="4 10" id="KW-1003">Cell membrane</keyword>
<keyword evidence="11" id="KW-0969">Cilium</keyword>
<feature type="transmembrane region" description="Helical" evidence="10">
    <location>
        <begin position="20"/>
        <end position="39"/>
    </location>
</feature>
<accession>A0A1X7ANE7</accession>
<feature type="transmembrane region" description="Helical" evidence="10">
    <location>
        <begin position="181"/>
        <end position="205"/>
    </location>
</feature>
<dbReference type="Pfam" id="PF01311">
    <property type="entry name" value="Bac_export_1"/>
    <property type="match status" value="1"/>
</dbReference>
<evidence type="ECO:0000313" key="12">
    <source>
        <dbReference type="Proteomes" id="UP000196573"/>
    </source>
</evidence>
<dbReference type="RefSeq" id="WP_087112059.1">
    <property type="nucleotide sequence ID" value="NZ_CBCSCN010000010.1"/>
</dbReference>
<evidence type="ECO:0000256" key="1">
    <source>
        <dbReference type="ARBA" id="ARBA00002578"/>
    </source>
</evidence>
<evidence type="ECO:0000256" key="6">
    <source>
        <dbReference type="ARBA" id="ARBA00022989"/>
    </source>
</evidence>
<comment type="subcellular location">
    <subcellularLocation>
        <location evidence="10">Cell membrane</location>
        <topology evidence="10">Multi-pass membrane protein</topology>
    </subcellularLocation>
    <subcellularLocation>
        <location evidence="10">Bacterial flagellum basal body</location>
    </subcellularLocation>
</comment>
<dbReference type="NCBIfam" id="TIGR01400">
    <property type="entry name" value="fliR"/>
    <property type="match status" value="1"/>
</dbReference>
<evidence type="ECO:0000256" key="8">
    <source>
        <dbReference type="ARBA" id="ARBA00023143"/>
    </source>
</evidence>
<dbReference type="Proteomes" id="UP000196573">
    <property type="component" value="Unassembled WGS sequence"/>
</dbReference>
<feature type="transmembrane region" description="Helical" evidence="10">
    <location>
        <begin position="150"/>
        <end position="169"/>
    </location>
</feature>
<comment type="similarity">
    <text evidence="2 10">Belongs to the FliR/MopE/SpaR family.</text>
</comment>
<feature type="transmembrane region" description="Helical" evidence="10">
    <location>
        <begin position="217"/>
        <end position="240"/>
    </location>
</feature>
<evidence type="ECO:0000256" key="4">
    <source>
        <dbReference type="ARBA" id="ARBA00022475"/>
    </source>
</evidence>
<protein>
    <recommendedName>
        <fullName evidence="3 9">Flagellar biosynthetic protein FliR</fullName>
    </recommendedName>
</protein>
<sequence>MLALPVTLNSAELTAWLGQWLWPMFRIAAAVWIMPLFGGQSISPKARWALVVTLTFLVAPTVGSIPKVEALSPAAIVITFQQIGIGLAFGFLLRLWLALFAMVGQIISMQMGLAMAVMNDPSNGPGVAVLGSWFSTIASLAFLAMDGHLVAFTVLLESFQTMPIGTGFADVIWHDLANMGSWLFAGSLLVALPSVISMLIVNMAFGVMNRAAPQLNIIALGFPMTMLFGMVTVLFTMTALPGMLVTLTTEVLQLMQTLAGG</sequence>
<evidence type="ECO:0000256" key="5">
    <source>
        <dbReference type="ARBA" id="ARBA00022692"/>
    </source>
</evidence>
<dbReference type="GO" id="GO:0009425">
    <property type="term" value="C:bacterial-type flagellum basal body"/>
    <property type="evidence" value="ECO:0007669"/>
    <property type="project" value="UniProtKB-SubCell"/>
</dbReference>
<feature type="transmembrane region" description="Helical" evidence="10">
    <location>
        <begin position="71"/>
        <end position="92"/>
    </location>
</feature>
<evidence type="ECO:0000256" key="3">
    <source>
        <dbReference type="ARBA" id="ARBA00021717"/>
    </source>
</evidence>
<evidence type="ECO:0000256" key="7">
    <source>
        <dbReference type="ARBA" id="ARBA00023136"/>
    </source>
</evidence>
<feature type="transmembrane region" description="Helical" evidence="10">
    <location>
        <begin position="124"/>
        <end position="143"/>
    </location>
</feature>
<reference evidence="11 12" key="1">
    <citation type="submission" date="2017-03" db="EMBL/GenBank/DDBJ databases">
        <authorList>
            <person name="Afonso C.L."/>
            <person name="Miller P.J."/>
            <person name="Scott M.A."/>
            <person name="Spackman E."/>
            <person name="Goraichik I."/>
            <person name="Dimitrov K.M."/>
            <person name="Suarez D.L."/>
            <person name="Swayne D.E."/>
        </authorList>
    </citation>
    <scope>NUCLEOTIDE SEQUENCE [LARGE SCALE GENOMIC DNA]</scope>
    <source>
        <strain evidence="11">SB41UT1</strain>
    </source>
</reference>
<feature type="transmembrane region" description="Helical" evidence="10">
    <location>
        <begin position="99"/>
        <end position="118"/>
    </location>
</feature>
<feature type="transmembrane region" description="Helical" evidence="10">
    <location>
        <begin position="46"/>
        <end position="65"/>
    </location>
</feature>
<dbReference type="OrthoDB" id="9797790at2"/>
<dbReference type="InterPro" id="IPR002010">
    <property type="entry name" value="T3SS_IM_R"/>
</dbReference>
<evidence type="ECO:0000256" key="10">
    <source>
        <dbReference type="RuleBase" id="RU362071"/>
    </source>
</evidence>
<evidence type="ECO:0000256" key="2">
    <source>
        <dbReference type="ARBA" id="ARBA00009772"/>
    </source>
</evidence>
<dbReference type="GO" id="GO:0044780">
    <property type="term" value="P:bacterial-type flagellum assembly"/>
    <property type="evidence" value="ECO:0007669"/>
    <property type="project" value="UniProtKB-UniRule"/>
</dbReference>
<organism evidence="11 12">
    <name type="scientific">Parendozoicomonas haliclonae</name>
    <dbReference type="NCBI Taxonomy" id="1960125"/>
    <lineage>
        <taxon>Bacteria</taxon>
        <taxon>Pseudomonadati</taxon>
        <taxon>Pseudomonadota</taxon>
        <taxon>Gammaproteobacteria</taxon>
        <taxon>Oceanospirillales</taxon>
        <taxon>Endozoicomonadaceae</taxon>
        <taxon>Parendozoicomonas</taxon>
    </lineage>
</organism>
<dbReference type="EMBL" id="FWPT01000008">
    <property type="protein sequence ID" value="SMA49617.1"/>
    <property type="molecule type" value="Genomic_DNA"/>
</dbReference>
<keyword evidence="7 10" id="KW-0472">Membrane</keyword>
<dbReference type="AlphaFoldDB" id="A0A1X7ANE7"/>
<dbReference type="PANTHER" id="PTHR30065">
    <property type="entry name" value="FLAGELLAR BIOSYNTHETIC PROTEIN FLIR"/>
    <property type="match status" value="1"/>
</dbReference>
<evidence type="ECO:0000313" key="11">
    <source>
        <dbReference type="EMBL" id="SMA49617.1"/>
    </source>
</evidence>
<proteinExistence type="inferred from homology"/>
<comment type="function">
    <text evidence="1 10">Role in flagellar biosynthesis.</text>
</comment>
<keyword evidence="5 10" id="KW-0812">Transmembrane</keyword>
<dbReference type="PRINTS" id="PR00953">
    <property type="entry name" value="TYPE3IMRPROT"/>
</dbReference>
<dbReference type="InterPro" id="IPR006303">
    <property type="entry name" value="FliR"/>
</dbReference>